<proteinExistence type="predicted"/>
<evidence type="ECO:0000313" key="3">
    <source>
        <dbReference type="EMBL" id="KAK8406848.1"/>
    </source>
</evidence>
<keyword evidence="1" id="KW-0472">Membrane</keyword>
<protein>
    <submittedName>
        <fullName evidence="3">Uncharacterized protein</fullName>
    </submittedName>
</protein>
<accession>A0AAW0V5R2</accession>
<keyword evidence="4" id="KW-1185">Reference proteome</keyword>
<dbReference type="Proteomes" id="UP001487740">
    <property type="component" value="Unassembled WGS sequence"/>
</dbReference>
<feature type="transmembrane region" description="Helical" evidence="1">
    <location>
        <begin position="98"/>
        <end position="123"/>
    </location>
</feature>
<sequence length="181" mass="19832">MNKLRIFDLRKECLWILFAYATLAGALMCQVNEPSDESGSGNGENQASFITCPGPRDPANHTACCYGDEDGQPGNVGVPKCCLPLPPPRGLFYIDDQLAMIIALSVTTVCVICTIIIIVCCFWSRCPLFTACRIRYHQDDIIAYASKDEETAGLNDMPPEETKGVNVYSPNAVKVTMKDDV</sequence>
<evidence type="ECO:0000313" key="4">
    <source>
        <dbReference type="Proteomes" id="UP001487740"/>
    </source>
</evidence>
<feature type="signal peptide" evidence="2">
    <location>
        <begin position="1"/>
        <end position="26"/>
    </location>
</feature>
<organism evidence="3 4">
    <name type="scientific">Scylla paramamosain</name>
    <name type="common">Mud crab</name>
    <dbReference type="NCBI Taxonomy" id="85552"/>
    <lineage>
        <taxon>Eukaryota</taxon>
        <taxon>Metazoa</taxon>
        <taxon>Ecdysozoa</taxon>
        <taxon>Arthropoda</taxon>
        <taxon>Crustacea</taxon>
        <taxon>Multicrustacea</taxon>
        <taxon>Malacostraca</taxon>
        <taxon>Eumalacostraca</taxon>
        <taxon>Eucarida</taxon>
        <taxon>Decapoda</taxon>
        <taxon>Pleocyemata</taxon>
        <taxon>Brachyura</taxon>
        <taxon>Eubrachyura</taxon>
        <taxon>Portunoidea</taxon>
        <taxon>Portunidae</taxon>
        <taxon>Portuninae</taxon>
        <taxon>Scylla</taxon>
    </lineage>
</organism>
<comment type="caution">
    <text evidence="3">The sequence shown here is derived from an EMBL/GenBank/DDBJ whole genome shotgun (WGS) entry which is preliminary data.</text>
</comment>
<evidence type="ECO:0000256" key="2">
    <source>
        <dbReference type="SAM" id="SignalP"/>
    </source>
</evidence>
<keyword evidence="1" id="KW-0812">Transmembrane</keyword>
<name>A0AAW0V5R2_SCYPA</name>
<feature type="chain" id="PRO_5043340117" evidence="2">
    <location>
        <begin position="27"/>
        <end position="181"/>
    </location>
</feature>
<dbReference type="AlphaFoldDB" id="A0AAW0V5R2"/>
<evidence type="ECO:0000256" key="1">
    <source>
        <dbReference type="SAM" id="Phobius"/>
    </source>
</evidence>
<dbReference type="EMBL" id="JARAKH010000002">
    <property type="protein sequence ID" value="KAK8406848.1"/>
    <property type="molecule type" value="Genomic_DNA"/>
</dbReference>
<keyword evidence="1" id="KW-1133">Transmembrane helix</keyword>
<keyword evidence="2" id="KW-0732">Signal</keyword>
<gene>
    <name evidence="3" type="ORF">O3P69_007422</name>
</gene>
<reference evidence="3 4" key="1">
    <citation type="submission" date="2023-03" db="EMBL/GenBank/DDBJ databases">
        <title>High-quality genome of Scylla paramamosain provides insights in environmental adaptation.</title>
        <authorList>
            <person name="Zhang L."/>
        </authorList>
    </citation>
    <scope>NUCLEOTIDE SEQUENCE [LARGE SCALE GENOMIC DNA]</scope>
    <source>
        <strain evidence="3">LZ_2023a</strain>
        <tissue evidence="3">Muscle</tissue>
    </source>
</reference>